<dbReference type="Pfam" id="PF12729">
    <property type="entry name" value="4HB_MCP_1"/>
    <property type="match status" value="1"/>
</dbReference>
<keyword evidence="2" id="KW-1003">Cell membrane</keyword>
<dbReference type="PANTHER" id="PTHR32089:SF112">
    <property type="entry name" value="LYSOZYME-LIKE PROTEIN-RELATED"/>
    <property type="match status" value="1"/>
</dbReference>
<dbReference type="SMART" id="SM00304">
    <property type="entry name" value="HAMP"/>
    <property type="match status" value="1"/>
</dbReference>
<organism evidence="10 11">
    <name type="scientific">Fodinisporobacter ferrooxydans</name>
    <dbReference type="NCBI Taxonomy" id="2901836"/>
    <lineage>
        <taxon>Bacteria</taxon>
        <taxon>Bacillati</taxon>
        <taxon>Bacillota</taxon>
        <taxon>Bacilli</taxon>
        <taxon>Bacillales</taxon>
        <taxon>Alicyclobacillaceae</taxon>
        <taxon>Fodinisporobacter</taxon>
    </lineage>
</organism>
<dbReference type="Pfam" id="PF00015">
    <property type="entry name" value="MCPsignal"/>
    <property type="match status" value="1"/>
</dbReference>
<evidence type="ECO:0000256" key="4">
    <source>
        <dbReference type="ARBA" id="ARBA00023224"/>
    </source>
</evidence>
<sequence length="549" mass="60110">MFVTGIIGIYSLTKMNANSSSMYNNQLIPIQQLENIRDNNNLMANDILQILQTSSIDTGRKQAFVADIKNKESENAKLVASIDKTKIDPIEKEQIKTYKSQMDQYQHASQLCIDFALKNQNEVASSYYNSLTDYRNLANRSLDMVINHRQEVAKSINQQNRSSFYLTLFGLIMVFVFCMILCAGIGIVIARSIQKPLQTIQILMNQAEQGDLTVQGDYQSSDEIGALTKSFNSMMSGIRGLMELVNENTLSLAATAEELQSGAEQTSRASEHIAKSIQEVASGSEIQFQSVEHTVHTVDAMSKEVHNMAESSEKMIQGATQASTVAIEGNEAIQKVIVQMNTIQKTVASSAITIKELGEKTRNIEQILDLIKEIANQTNLLSLNAAIEAARAGEHGRGFAVVADQVRKLAQESSNSAKQINESIAAIQTIIQKVVSSMEQGTKEVAIGIEVVQSAGFSFDKIKQTINGVTQQIQEVSASIHQITEGTEEVVKAVDIITETTLSNQSGTQNMSAATEEQLASMQEIANSSTSLSTMAMELELLVGKFKIQ</sequence>
<evidence type="ECO:0000256" key="2">
    <source>
        <dbReference type="ARBA" id="ARBA00022475"/>
    </source>
</evidence>
<protein>
    <submittedName>
        <fullName evidence="10">Methyl-accepting chemotaxis protein</fullName>
    </submittedName>
</protein>
<evidence type="ECO:0000313" key="10">
    <source>
        <dbReference type="EMBL" id="UOF92737.1"/>
    </source>
</evidence>
<keyword evidence="4 6" id="KW-0807">Transducer</keyword>
<keyword evidence="11" id="KW-1185">Reference proteome</keyword>
<feature type="domain" description="Methyl-accepting transducer" evidence="8">
    <location>
        <begin position="262"/>
        <end position="498"/>
    </location>
</feature>
<evidence type="ECO:0000259" key="8">
    <source>
        <dbReference type="PROSITE" id="PS50111"/>
    </source>
</evidence>
<dbReference type="CDD" id="cd06225">
    <property type="entry name" value="HAMP"/>
    <property type="match status" value="1"/>
</dbReference>
<comment type="similarity">
    <text evidence="5">Belongs to the methyl-accepting chemotaxis (MCP) protein family.</text>
</comment>
<keyword evidence="7" id="KW-1133">Transmembrane helix</keyword>
<dbReference type="Proteomes" id="UP000830167">
    <property type="component" value="Chromosome"/>
</dbReference>
<dbReference type="SMART" id="SM00283">
    <property type="entry name" value="MA"/>
    <property type="match status" value="1"/>
</dbReference>
<evidence type="ECO:0000256" key="1">
    <source>
        <dbReference type="ARBA" id="ARBA00004236"/>
    </source>
</evidence>
<accession>A0ABY4CTJ1</accession>
<proteinExistence type="inferred from homology"/>
<dbReference type="Gene3D" id="1.10.287.950">
    <property type="entry name" value="Methyl-accepting chemotaxis protein"/>
    <property type="match status" value="1"/>
</dbReference>
<evidence type="ECO:0000256" key="3">
    <source>
        <dbReference type="ARBA" id="ARBA00023136"/>
    </source>
</evidence>
<feature type="transmembrane region" description="Helical" evidence="7">
    <location>
        <begin position="164"/>
        <end position="190"/>
    </location>
</feature>
<evidence type="ECO:0000313" key="11">
    <source>
        <dbReference type="Proteomes" id="UP000830167"/>
    </source>
</evidence>
<dbReference type="PROSITE" id="PS50111">
    <property type="entry name" value="CHEMOTAXIS_TRANSDUC_2"/>
    <property type="match status" value="1"/>
</dbReference>
<keyword evidence="7" id="KW-0812">Transmembrane</keyword>
<evidence type="ECO:0000256" key="5">
    <source>
        <dbReference type="ARBA" id="ARBA00029447"/>
    </source>
</evidence>
<evidence type="ECO:0000259" key="9">
    <source>
        <dbReference type="PROSITE" id="PS50885"/>
    </source>
</evidence>
<dbReference type="CDD" id="cd11386">
    <property type="entry name" value="MCP_signal"/>
    <property type="match status" value="1"/>
</dbReference>
<keyword evidence="3 7" id="KW-0472">Membrane</keyword>
<dbReference type="InterPro" id="IPR003660">
    <property type="entry name" value="HAMP_dom"/>
</dbReference>
<gene>
    <name evidence="10" type="ORF">LSG31_01170</name>
</gene>
<evidence type="ECO:0000256" key="7">
    <source>
        <dbReference type="SAM" id="Phobius"/>
    </source>
</evidence>
<dbReference type="SUPFAM" id="SSF58104">
    <property type="entry name" value="Methyl-accepting chemotaxis protein (MCP) signaling domain"/>
    <property type="match status" value="1"/>
</dbReference>
<dbReference type="Pfam" id="PF00672">
    <property type="entry name" value="HAMP"/>
    <property type="match status" value="1"/>
</dbReference>
<reference evidence="10" key="1">
    <citation type="submission" date="2021-12" db="EMBL/GenBank/DDBJ databases">
        <title>Alicyclobacillaceae gen. nov., sp. nov., isolated from chalcocite enrichment system.</title>
        <authorList>
            <person name="Jiang Z."/>
        </authorList>
    </citation>
    <scope>NUCLEOTIDE SEQUENCE</scope>
    <source>
        <strain evidence="10">MYW30-H2</strain>
    </source>
</reference>
<evidence type="ECO:0000256" key="6">
    <source>
        <dbReference type="PROSITE-ProRule" id="PRU00284"/>
    </source>
</evidence>
<dbReference type="PANTHER" id="PTHR32089">
    <property type="entry name" value="METHYL-ACCEPTING CHEMOTAXIS PROTEIN MCPB"/>
    <property type="match status" value="1"/>
</dbReference>
<name>A0ABY4CTJ1_9BACL</name>
<dbReference type="InterPro" id="IPR004089">
    <property type="entry name" value="MCPsignal_dom"/>
</dbReference>
<dbReference type="Gene3D" id="6.10.340.10">
    <property type="match status" value="1"/>
</dbReference>
<dbReference type="InterPro" id="IPR024478">
    <property type="entry name" value="HlyB_4HB_MCP"/>
</dbReference>
<dbReference type="PROSITE" id="PS50885">
    <property type="entry name" value="HAMP"/>
    <property type="match status" value="1"/>
</dbReference>
<feature type="domain" description="HAMP" evidence="9">
    <location>
        <begin position="191"/>
        <end position="243"/>
    </location>
</feature>
<comment type="subcellular location">
    <subcellularLocation>
        <location evidence="1">Cell membrane</location>
    </subcellularLocation>
</comment>
<dbReference type="EMBL" id="CP089291">
    <property type="protein sequence ID" value="UOF92737.1"/>
    <property type="molecule type" value="Genomic_DNA"/>
</dbReference>